<dbReference type="InterPro" id="IPR036390">
    <property type="entry name" value="WH_DNA-bd_sf"/>
</dbReference>
<comment type="similarity">
    <text evidence="1">Belongs to the BlaI transcriptional regulatory family.</text>
</comment>
<evidence type="ECO:0000313" key="6">
    <source>
        <dbReference type="Proteomes" id="UP001155241"/>
    </source>
</evidence>
<evidence type="ECO:0000313" key="5">
    <source>
        <dbReference type="EMBL" id="MCO6045839.1"/>
    </source>
</evidence>
<reference evidence="5" key="1">
    <citation type="submission" date="2022-06" db="EMBL/GenBank/DDBJ databases">
        <title>Aeoliella straminimaris, a novel planctomycete from sediments.</title>
        <authorList>
            <person name="Vitorino I.R."/>
            <person name="Lage O.M."/>
        </authorList>
    </citation>
    <scope>NUCLEOTIDE SEQUENCE</scope>
    <source>
        <strain evidence="5">ICT_H6.2</strain>
    </source>
</reference>
<dbReference type="SUPFAM" id="SSF46785">
    <property type="entry name" value="Winged helix' DNA-binding domain"/>
    <property type="match status" value="1"/>
</dbReference>
<dbReference type="PIRSF" id="PIRSF019455">
    <property type="entry name" value="CopR_AtkY"/>
    <property type="match status" value="1"/>
</dbReference>
<dbReference type="GO" id="GO:0045892">
    <property type="term" value="P:negative regulation of DNA-templated transcription"/>
    <property type="evidence" value="ECO:0007669"/>
    <property type="project" value="InterPro"/>
</dbReference>
<keyword evidence="3" id="KW-0238">DNA-binding</keyword>
<dbReference type="GO" id="GO:0003677">
    <property type="term" value="F:DNA binding"/>
    <property type="evidence" value="ECO:0007669"/>
    <property type="project" value="UniProtKB-KW"/>
</dbReference>
<dbReference type="Proteomes" id="UP001155241">
    <property type="component" value="Unassembled WGS sequence"/>
</dbReference>
<protein>
    <submittedName>
        <fullName evidence="5">BlaI/MecI/CopY family transcriptional regulator</fullName>
    </submittedName>
</protein>
<keyword evidence="2" id="KW-0805">Transcription regulation</keyword>
<name>A0A9X2JK42_9BACT</name>
<keyword evidence="4" id="KW-0804">Transcription</keyword>
<dbReference type="AlphaFoldDB" id="A0A9X2JK42"/>
<dbReference type="EMBL" id="JAMXLR010000061">
    <property type="protein sequence ID" value="MCO6045839.1"/>
    <property type="molecule type" value="Genomic_DNA"/>
</dbReference>
<gene>
    <name evidence="5" type="ORF">NG895_18220</name>
</gene>
<evidence type="ECO:0000256" key="2">
    <source>
        <dbReference type="ARBA" id="ARBA00023015"/>
    </source>
</evidence>
<proteinExistence type="inferred from homology"/>
<keyword evidence="6" id="KW-1185">Reference proteome</keyword>
<organism evidence="5 6">
    <name type="scientific">Aeoliella straminimaris</name>
    <dbReference type="NCBI Taxonomy" id="2954799"/>
    <lineage>
        <taxon>Bacteria</taxon>
        <taxon>Pseudomonadati</taxon>
        <taxon>Planctomycetota</taxon>
        <taxon>Planctomycetia</taxon>
        <taxon>Pirellulales</taxon>
        <taxon>Lacipirellulaceae</taxon>
        <taxon>Aeoliella</taxon>
    </lineage>
</organism>
<dbReference type="Gene3D" id="1.10.4040.10">
    <property type="entry name" value="Penicillinase repressor domain"/>
    <property type="match status" value="1"/>
</dbReference>
<evidence type="ECO:0000256" key="3">
    <source>
        <dbReference type="ARBA" id="ARBA00023125"/>
    </source>
</evidence>
<dbReference type="InterPro" id="IPR036388">
    <property type="entry name" value="WH-like_DNA-bd_sf"/>
</dbReference>
<evidence type="ECO:0000256" key="4">
    <source>
        <dbReference type="ARBA" id="ARBA00023163"/>
    </source>
</evidence>
<sequence length="138" mass="14795">MARPASKHPTDGELEILRILWANGSCTLAEVCDALRASREVATTTVATMLKVMLDKKLVKRKASTGRGYQWSAAATQEKTAGGMVGKLVDGVFDGSASRLVAHLVETERLTAKDLAELEKLVDAKRREANGAKRGGKS</sequence>
<dbReference type="Pfam" id="PF03965">
    <property type="entry name" value="Penicillinase_R"/>
    <property type="match status" value="1"/>
</dbReference>
<evidence type="ECO:0000256" key="1">
    <source>
        <dbReference type="ARBA" id="ARBA00011046"/>
    </source>
</evidence>
<dbReference type="RefSeq" id="WP_252853948.1">
    <property type="nucleotide sequence ID" value="NZ_JAMXLR010000061.1"/>
</dbReference>
<comment type="caution">
    <text evidence="5">The sequence shown here is derived from an EMBL/GenBank/DDBJ whole genome shotgun (WGS) entry which is preliminary data.</text>
</comment>
<dbReference type="InterPro" id="IPR005650">
    <property type="entry name" value="BlaI_family"/>
</dbReference>
<dbReference type="Gene3D" id="1.10.10.10">
    <property type="entry name" value="Winged helix-like DNA-binding domain superfamily/Winged helix DNA-binding domain"/>
    <property type="match status" value="1"/>
</dbReference>
<accession>A0A9X2JK42</accession>